<proteinExistence type="predicted"/>
<dbReference type="Proteomes" id="UP001164705">
    <property type="component" value="Chromosome"/>
</dbReference>
<accession>A0A9E8MVE4</accession>
<protein>
    <submittedName>
        <fullName evidence="1">Uncharacterized protein</fullName>
    </submittedName>
</protein>
<dbReference type="AlphaFoldDB" id="A0A9E8MVE4"/>
<gene>
    <name evidence="1" type="ORF">N7U66_00725</name>
</gene>
<evidence type="ECO:0000313" key="2">
    <source>
        <dbReference type="Proteomes" id="UP001164705"/>
    </source>
</evidence>
<reference evidence="1" key="1">
    <citation type="submission" date="2022-11" db="EMBL/GenBank/DDBJ databases">
        <title>Lacinutrix neustonica HL-RS19T sp. nov., isolated from the surface microlayer sample of brackish Lake Shihwa.</title>
        <authorList>
            <person name="Choi J.Y."/>
            <person name="Hwang C.Y."/>
        </authorList>
    </citation>
    <scope>NUCLEOTIDE SEQUENCE</scope>
    <source>
        <strain evidence="1">HL-RS19</strain>
    </source>
</reference>
<dbReference type="RefSeq" id="WP_267676912.1">
    <property type="nucleotide sequence ID" value="NZ_CP113088.1"/>
</dbReference>
<evidence type="ECO:0000313" key="1">
    <source>
        <dbReference type="EMBL" id="WAC02317.1"/>
    </source>
</evidence>
<sequence>MPFFIDVRNSRGTYSSSAANLLAKSPALMKLRISEAFILNSIGIKLLITSYKRLYNPSTPFAVFSDITKAEAYCLETKNNYYRINEIEFSKLV</sequence>
<dbReference type="EMBL" id="CP113088">
    <property type="protein sequence ID" value="WAC02317.1"/>
    <property type="molecule type" value="Genomic_DNA"/>
</dbReference>
<organism evidence="1 2">
    <name type="scientific">Lacinutrix neustonica</name>
    <dbReference type="NCBI Taxonomy" id="2980107"/>
    <lineage>
        <taxon>Bacteria</taxon>
        <taxon>Pseudomonadati</taxon>
        <taxon>Bacteroidota</taxon>
        <taxon>Flavobacteriia</taxon>
        <taxon>Flavobacteriales</taxon>
        <taxon>Flavobacteriaceae</taxon>
        <taxon>Lacinutrix</taxon>
    </lineage>
</organism>
<name>A0A9E8MVE4_9FLAO</name>
<dbReference type="KEGG" id="lnu:N7U66_00725"/>
<keyword evidence="2" id="KW-1185">Reference proteome</keyword>